<dbReference type="Pfam" id="PF00579">
    <property type="entry name" value="tRNA-synt_1b"/>
    <property type="match status" value="1"/>
</dbReference>
<keyword evidence="4 9" id="KW-0547">Nucleotide-binding</keyword>
<evidence type="ECO:0000256" key="4">
    <source>
        <dbReference type="ARBA" id="ARBA00022741"/>
    </source>
</evidence>
<keyword evidence="3 9" id="KW-0436">Ligase</keyword>
<gene>
    <name evidence="10" type="primary">trpS</name>
    <name evidence="10" type="ORF">GCM10022407_30980</name>
</gene>
<evidence type="ECO:0000256" key="6">
    <source>
        <dbReference type="ARBA" id="ARBA00022917"/>
    </source>
</evidence>
<dbReference type="Proteomes" id="UP001501556">
    <property type="component" value="Unassembled WGS sequence"/>
</dbReference>
<keyword evidence="11" id="KW-1185">Reference proteome</keyword>
<name>A0ABP7QJZ3_9BACT</name>
<dbReference type="PANTHER" id="PTHR43766:SF1">
    <property type="entry name" value="TRYPTOPHAN--TRNA LIGASE, MITOCHONDRIAL"/>
    <property type="match status" value="1"/>
</dbReference>
<evidence type="ECO:0000256" key="2">
    <source>
        <dbReference type="ARBA" id="ARBA00013161"/>
    </source>
</evidence>
<evidence type="ECO:0000256" key="8">
    <source>
        <dbReference type="NCBIfam" id="TIGR00233"/>
    </source>
</evidence>
<keyword evidence="6 9" id="KW-0648">Protein biosynthesis</keyword>
<evidence type="ECO:0000313" key="10">
    <source>
        <dbReference type="EMBL" id="GAA3983673.1"/>
    </source>
</evidence>
<protein>
    <recommendedName>
        <fullName evidence="2 8">Tryptophan--tRNA ligase</fullName>
        <ecNumber evidence="2 8">6.1.1.2</ecNumber>
    </recommendedName>
</protein>
<evidence type="ECO:0000256" key="3">
    <source>
        <dbReference type="ARBA" id="ARBA00022598"/>
    </source>
</evidence>
<evidence type="ECO:0000256" key="9">
    <source>
        <dbReference type="RuleBase" id="RU363036"/>
    </source>
</evidence>
<comment type="similarity">
    <text evidence="1 9">Belongs to the class-I aminoacyl-tRNA synthetase family.</text>
</comment>
<dbReference type="Gene3D" id="1.10.240.10">
    <property type="entry name" value="Tyrosyl-Transfer RNA Synthetase"/>
    <property type="match status" value="1"/>
</dbReference>
<dbReference type="SUPFAM" id="SSF52374">
    <property type="entry name" value="Nucleotidylyl transferase"/>
    <property type="match status" value="1"/>
</dbReference>
<reference evidence="11" key="1">
    <citation type="journal article" date="2019" name="Int. J. Syst. Evol. Microbiol.">
        <title>The Global Catalogue of Microorganisms (GCM) 10K type strain sequencing project: providing services to taxonomists for standard genome sequencing and annotation.</title>
        <authorList>
            <consortium name="The Broad Institute Genomics Platform"/>
            <consortium name="The Broad Institute Genome Sequencing Center for Infectious Disease"/>
            <person name="Wu L."/>
            <person name="Ma J."/>
        </authorList>
    </citation>
    <scope>NUCLEOTIDE SEQUENCE [LARGE SCALE GENOMIC DNA]</scope>
    <source>
        <strain evidence="11">JCM 17217</strain>
    </source>
</reference>
<dbReference type="NCBIfam" id="TIGR00233">
    <property type="entry name" value="trpS"/>
    <property type="match status" value="1"/>
</dbReference>
<dbReference type="GO" id="GO:0016874">
    <property type="term" value="F:ligase activity"/>
    <property type="evidence" value="ECO:0007669"/>
    <property type="project" value="UniProtKB-KW"/>
</dbReference>
<organism evidence="10 11">
    <name type="scientific">Hymenobacter antarcticus</name>
    <dbReference type="NCBI Taxonomy" id="486270"/>
    <lineage>
        <taxon>Bacteria</taxon>
        <taxon>Pseudomonadati</taxon>
        <taxon>Bacteroidota</taxon>
        <taxon>Cytophagia</taxon>
        <taxon>Cytophagales</taxon>
        <taxon>Hymenobacteraceae</taxon>
        <taxon>Hymenobacter</taxon>
    </lineage>
</organism>
<keyword evidence="7 9" id="KW-0030">Aminoacyl-tRNA synthetase</keyword>
<sequence>MSRILTGIQSTGRPHLGNLLGAILPAIELSKNPANDSLYFIADLHSLTTVRDPELLRANTYAVAAAWLACGFDTEKNLFYRQSDVPQVTELTWYLSCFTPYPMLANAHSFKDKSDKLSDVNAGLFTYPVLMAADILLYDAEIVPVGKDQIQHLEIARDIASAFNARYGDTLVLPEARVDAQLMTIPGTDGAKMSKSYGNIIDIFLPEKDLLKAIKTIISDSTDLADPKNPDTDTTFKLYSLLATPAETETMRANYLAGGYGYGHAKKELYELILRRFANERKLFNFYMNNIPALEAKLITGAIKARAIANRNLAKVREKVGYGFNGPVRNPNGTYKSYISRTDINSNDYSDLPF</sequence>
<dbReference type="Gene3D" id="3.40.50.620">
    <property type="entry name" value="HUPs"/>
    <property type="match status" value="1"/>
</dbReference>
<comment type="caution">
    <text evidence="10">The sequence shown here is derived from an EMBL/GenBank/DDBJ whole genome shotgun (WGS) entry which is preliminary data.</text>
</comment>
<keyword evidence="5 9" id="KW-0067">ATP-binding</keyword>
<evidence type="ECO:0000313" key="11">
    <source>
        <dbReference type="Proteomes" id="UP001501556"/>
    </source>
</evidence>
<dbReference type="EC" id="6.1.1.2" evidence="2 8"/>
<dbReference type="PANTHER" id="PTHR43766">
    <property type="entry name" value="TRYPTOPHAN--TRNA LIGASE, MITOCHONDRIAL"/>
    <property type="match status" value="1"/>
</dbReference>
<accession>A0ABP7QJZ3</accession>
<dbReference type="InterPro" id="IPR002305">
    <property type="entry name" value="aa-tRNA-synth_Ic"/>
</dbReference>
<dbReference type="InterPro" id="IPR002306">
    <property type="entry name" value="Trp-tRNA-ligase"/>
</dbReference>
<evidence type="ECO:0000256" key="1">
    <source>
        <dbReference type="ARBA" id="ARBA00005594"/>
    </source>
</evidence>
<dbReference type="InterPro" id="IPR014729">
    <property type="entry name" value="Rossmann-like_a/b/a_fold"/>
</dbReference>
<dbReference type="RefSeq" id="WP_345125782.1">
    <property type="nucleotide sequence ID" value="NZ_BAABDI010000024.1"/>
</dbReference>
<proteinExistence type="inferred from homology"/>
<dbReference type="PRINTS" id="PR01039">
    <property type="entry name" value="TRNASYNTHTRP"/>
</dbReference>
<dbReference type="EMBL" id="BAABDI010000024">
    <property type="protein sequence ID" value="GAA3983673.1"/>
    <property type="molecule type" value="Genomic_DNA"/>
</dbReference>
<dbReference type="InterPro" id="IPR050203">
    <property type="entry name" value="Trp-tRNA_synthetase"/>
</dbReference>
<evidence type="ECO:0000256" key="5">
    <source>
        <dbReference type="ARBA" id="ARBA00022840"/>
    </source>
</evidence>
<dbReference type="CDD" id="cd00806">
    <property type="entry name" value="TrpRS_core"/>
    <property type="match status" value="1"/>
</dbReference>
<evidence type="ECO:0000256" key="7">
    <source>
        <dbReference type="ARBA" id="ARBA00023146"/>
    </source>
</evidence>